<sequence length="130" mass="14274">MTSPAATHTSLPYRPAIDGLRAFAVISVIVYHLMPGWLPGGWFGVDVFFVISGFLITSLLLSEYRRTRGHIDLLGFWRARARRLLPALFIVLAAVLLCATFLTVSGRTRNVAGDVPGDLGLRGQLALRPR</sequence>
<name>A0AC61U0V7_9MICO</name>
<accession>A0AC61U0V7</accession>
<organism evidence="1 2">
    <name type="scientific">Janibacter limosus</name>
    <dbReference type="NCBI Taxonomy" id="53458"/>
    <lineage>
        <taxon>Bacteria</taxon>
        <taxon>Bacillati</taxon>
        <taxon>Actinomycetota</taxon>
        <taxon>Actinomycetes</taxon>
        <taxon>Micrococcales</taxon>
        <taxon>Intrasporangiaceae</taxon>
        <taxon>Janibacter</taxon>
    </lineage>
</organism>
<evidence type="ECO:0000313" key="1">
    <source>
        <dbReference type="EMBL" id="UUZ43631.1"/>
    </source>
</evidence>
<dbReference type="EMBL" id="CP087977">
    <property type="protein sequence ID" value="UUZ43631.1"/>
    <property type="molecule type" value="Genomic_DNA"/>
</dbReference>
<protein>
    <submittedName>
        <fullName evidence="1">Acyltransferase</fullName>
    </submittedName>
</protein>
<keyword evidence="1" id="KW-0808">Transferase</keyword>
<dbReference type="Proteomes" id="UP001059663">
    <property type="component" value="Chromosome"/>
</dbReference>
<gene>
    <name evidence="1" type="ORF">LP422_11855</name>
</gene>
<evidence type="ECO:0000313" key="2">
    <source>
        <dbReference type="Proteomes" id="UP001059663"/>
    </source>
</evidence>
<reference evidence="1" key="1">
    <citation type="submission" date="2021-11" db="EMBL/GenBank/DDBJ databases">
        <title>Study of the species diversity of bacterial strains isolated from a unique natural object - Shulgan-Tash cave (Bashkiria).</title>
        <authorList>
            <person name="Sazanova A.L."/>
            <person name="Chirak E.R."/>
            <person name="Safronova V.I."/>
        </authorList>
    </citation>
    <scope>NUCLEOTIDE SEQUENCE</scope>
    <source>
        <strain evidence="1">P1</strain>
    </source>
</reference>
<proteinExistence type="predicted"/>
<keyword evidence="1" id="KW-0012">Acyltransferase</keyword>